<dbReference type="EMBL" id="MW281503">
    <property type="protein sequence ID" value="QPY77456.1"/>
    <property type="molecule type" value="Genomic_DNA"/>
</dbReference>
<sequence length="68" mass="8228">MVSLREWAETDYWISNPEHRKERQQKIHSATHICPRCDREMRWNSDHLTFIWFECTAKGCNGESKAYL</sequence>
<gene>
    <name evidence="1" type="ORF">ANTHOS_220</name>
</gene>
<protein>
    <submittedName>
        <fullName evidence="1">Uncharacterized protein</fullName>
    </submittedName>
</protein>
<accession>A0A7U3T8V1</accession>
<reference evidence="1 2" key="1">
    <citation type="submission" date="2020-11" db="EMBL/GenBank/DDBJ databases">
        <authorList>
            <person name="Agnes T.J."/>
            <person name="Ahmed A."/>
            <person name="Ahmed S."/>
            <person name="Barragan J.M."/>
            <person name="Baumgarten L.N."/>
            <person name="Christian S."/>
            <person name="Coyne C."/>
            <person name="Dadzie B."/>
            <person name="Deng B.C."/>
            <person name="Dickerson K."/>
            <person name="Dozier E."/>
            <person name="Farooq M."/>
            <person name="Hennigan A.J."/>
            <person name="Kang D."/>
            <person name="Khan A."/>
            <person name="Khan Z.K."/>
            <person name="Kjerulf A.B."/>
            <person name="Kolosey V."/>
            <person name="Lee V.H."/>
            <person name="Llontop-Maldonado V."/>
            <person name="Lu N."/>
            <person name="Majekodunmi A."/>
            <person name="Malik H.W."/>
            <person name="Marcellino S.C."/>
            <person name="Michelin M.A."/>
            <person name="Mitchell K."/>
            <person name="Ogunsan O."/>
            <person name="Patel B.R."/>
            <person name="Smith A."/>
            <person name="Sweeney P."/>
            <person name="Vaishnav N."/>
            <person name="Wallace S.A."/>
            <person name="Warfield J.C."/>
            <person name="Worrent L.D."/>
            <person name="Zehra A."/>
            <person name="Avazpour P."/>
            <person name="Kim F.M."/>
            <person name="Mason K."/>
            <person name="Nguyen D.A."/>
            <person name="Pettit S.M."/>
            <person name="Zhou O.J."/>
            <person name="Brissett D.L."/>
            <person name="Gualtieri C."/>
            <person name="Hufford T.M."/>
            <person name="Ko J.M."/>
            <person name="Novak J.K."/>
            <person name="Smith Z.M."/>
            <person name="Erill I."/>
            <person name="Caruso S.M."/>
        </authorList>
    </citation>
    <scope>NUCLEOTIDE SEQUENCE [LARGE SCALE GENOMIC DNA]</scope>
</reference>
<name>A0A7U3T8V1_9CAUD</name>
<proteinExistence type="predicted"/>
<organism evidence="1 2">
    <name type="scientific">Bacillus phage Anthos</name>
    <dbReference type="NCBI Taxonomy" id="2796502"/>
    <lineage>
        <taxon>Viruses</taxon>
        <taxon>Duplodnaviria</taxon>
        <taxon>Heunggongvirae</taxon>
        <taxon>Uroviricota</taxon>
        <taxon>Caudoviricetes</taxon>
        <taxon>Herelleviridae</taxon>
        <taxon>Bastillevirinae</taxon>
        <taxon>Bequatrovirus</taxon>
        <taxon>Bequatrovirus troll</taxon>
    </lineage>
</organism>
<dbReference type="Proteomes" id="UP000595318">
    <property type="component" value="Segment"/>
</dbReference>
<evidence type="ECO:0000313" key="2">
    <source>
        <dbReference type="Proteomes" id="UP000595318"/>
    </source>
</evidence>
<evidence type="ECO:0000313" key="1">
    <source>
        <dbReference type="EMBL" id="QPY77456.1"/>
    </source>
</evidence>